<accession>A0A369K6C7</accession>
<dbReference type="EMBL" id="LUEZ02000010">
    <property type="protein sequence ID" value="RDB29030.1"/>
    <property type="molecule type" value="Genomic_DNA"/>
</dbReference>
<dbReference type="InParanoid" id="A0A369K6C7"/>
<protein>
    <submittedName>
        <fullName evidence="1">Uncharacterized protein</fullName>
    </submittedName>
</protein>
<evidence type="ECO:0000313" key="2">
    <source>
        <dbReference type="Proteomes" id="UP000076154"/>
    </source>
</evidence>
<sequence>MAAPLAQPPPKKIGHYQQLDQLALEATIEYPSRYPTLLDPQLVLIHCIVTINQRQARELQKPGILFVPCPDSTISLCVKLSENGAVCDNLEIRNTRS</sequence>
<evidence type="ECO:0000313" key="1">
    <source>
        <dbReference type="EMBL" id="RDB29030.1"/>
    </source>
</evidence>
<keyword evidence="2" id="KW-1185">Reference proteome</keyword>
<proteinExistence type="predicted"/>
<comment type="caution">
    <text evidence="1">The sequence shown here is derived from an EMBL/GenBank/DDBJ whole genome shotgun (WGS) entry which is preliminary data.</text>
</comment>
<dbReference type="AlphaFoldDB" id="A0A369K6C7"/>
<gene>
    <name evidence="1" type="ORF">Hypma_015112</name>
</gene>
<dbReference type="Proteomes" id="UP000076154">
    <property type="component" value="Unassembled WGS sequence"/>
</dbReference>
<organism evidence="1 2">
    <name type="scientific">Hypsizygus marmoreus</name>
    <name type="common">White beech mushroom</name>
    <name type="synonym">Agaricus marmoreus</name>
    <dbReference type="NCBI Taxonomy" id="39966"/>
    <lineage>
        <taxon>Eukaryota</taxon>
        <taxon>Fungi</taxon>
        <taxon>Dikarya</taxon>
        <taxon>Basidiomycota</taxon>
        <taxon>Agaricomycotina</taxon>
        <taxon>Agaricomycetes</taxon>
        <taxon>Agaricomycetidae</taxon>
        <taxon>Agaricales</taxon>
        <taxon>Tricholomatineae</taxon>
        <taxon>Lyophyllaceae</taxon>
        <taxon>Hypsizygus</taxon>
    </lineage>
</organism>
<name>A0A369K6C7_HYPMA</name>
<reference evidence="1" key="1">
    <citation type="submission" date="2018-04" db="EMBL/GenBank/DDBJ databases">
        <title>Whole genome sequencing of Hypsizygus marmoreus.</title>
        <authorList>
            <person name="Choi I.-G."/>
            <person name="Min B."/>
            <person name="Kim J.-G."/>
            <person name="Kim S."/>
            <person name="Oh Y.-L."/>
            <person name="Kong W.-S."/>
            <person name="Park H."/>
            <person name="Jeong J."/>
            <person name="Song E.-S."/>
        </authorList>
    </citation>
    <scope>NUCLEOTIDE SEQUENCE [LARGE SCALE GENOMIC DNA]</scope>
    <source>
        <strain evidence="1">51987-8</strain>
    </source>
</reference>